<dbReference type="InterPro" id="IPR020846">
    <property type="entry name" value="MFS_dom"/>
</dbReference>
<dbReference type="EMBL" id="DVMJ01000114">
    <property type="protein sequence ID" value="HIU14779.1"/>
    <property type="molecule type" value="Genomic_DNA"/>
</dbReference>
<dbReference type="InterPro" id="IPR036259">
    <property type="entry name" value="MFS_trans_sf"/>
</dbReference>
<evidence type="ECO:0000256" key="5">
    <source>
        <dbReference type="ARBA" id="ARBA00023136"/>
    </source>
</evidence>
<reference evidence="8" key="1">
    <citation type="submission" date="2020-10" db="EMBL/GenBank/DDBJ databases">
        <authorList>
            <person name="Gilroy R."/>
        </authorList>
    </citation>
    <scope>NUCLEOTIDE SEQUENCE</scope>
    <source>
        <strain evidence="8">CHK195-11698</strain>
    </source>
</reference>
<feature type="transmembrane region" description="Helical" evidence="6">
    <location>
        <begin position="331"/>
        <end position="349"/>
    </location>
</feature>
<comment type="subcellular location">
    <subcellularLocation>
        <location evidence="1">Cell membrane</location>
        <topology evidence="1">Multi-pass membrane protein</topology>
    </subcellularLocation>
</comment>
<dbReference type="AlphaFoldDB" id="A0A9D1HSK6"/>
<dbReference type="Proteomes" id="UP000824175">
    <property type="component" value="Unassembled WGS sequence"/>
</dbReference>
<protein>
    <submittedName>
        <fullName evidence="8">MFS transporter</fullName>
    </submittedName>
</protein>
<accession>A0A9D1HSK6</accession>
<keyword evidence="2" id="KW-0813">Transport</keyword>
<sequence length="379" mass="41382">MKKNLILMYCIAFLQGMVFYGPIATLYRQAQGLSVFDITLIESLCLALSVLLEIPWGVLADRLGYRRTMIICCGLYFVSKIIFWQADGFADFLVERVLLSVVIAGMSGVDTTILYLSSHPENSQRVFGMYDAMGMAGLVLATLIFSIWVQDNYRLAAFLTMISYGLAGLCALGLKEVHPVKQSSISQSSFGQVIKEVVGNKKLLLLLLAMALLSETHQTITTFLNQPKYLECGLGESMIGWVYLVSTGLGIAGALSVIVTRHLKKLGTVIILGGSYVVACWLLTLTDKATVAIFGILLLRLAHTLFQPYLRQCENAMIQTSQRATALSVNAMGMDGVAIMTNLIFGAFAKVNLGIAFLFGAMISLLSVVLLSYLAFSKK</sequence>
<keyword evidence="4 6" id="KW-1133">Transmembrane helix</keyword>
<dbReference type="InterPro" id="IPR011701">
    <property type="entry name" value="MFS"/>
</dbReference>
<reference evidence="8" key="2">
    <citation type="journal article" date="2021" name="PeerJ">
        <title>Extensive microbial diversity within the chicken gut microbiome revealed by metagenomics and culture.</title>
        <authorList>
            <person name="Gilroy R."/>
            <person name="Ravi A."/>
            <person name="Getino M."/>
            <person name="Pursley I."/>
            <person name="Horton D.L."/>
            <person name="Alikhan N.F."/>
            <person name="Baker D."/>
            <person name="Gharbi K."/>
            <person name="Hall N."/>
            <person name="Watson M."/>
            <person name="Adriaenssens E.M."/>
            <person name="Foster-Nyarko E."/>
            <person name="Jarju S."/>
            <person name="Secka A."/>
            <person name="Antonio M."/>
            <person name="Oren A."/>
            <person name="Chaudhuri R.R."/>
            <person name="La Ragione R."/>
            <person name="Hildebrand F."/>
            <person name="Pallen M.J."/>
        </authorList>
    </citation>
    <scope>NUCLEOTIDE SEQUENCE</scope>
    <source>
        <strain evidence="8">CHK195-11698</strain>
    </source>
</reference>
<feature type="transmembrane region" description="Helical" evidence="6">
    <location>
        <begin position="98"/>
        <end position="116"/>
    </location>
</feature>
<evidence type="ECO:0000313" key="8">
    <source>
        <dbReference type="EMBL" id="HIU14779.1"/>
    </source>
</evidence>
<evidence type="ECO:0000256" key="6">
    <source>
        <dbReference type="SAM" id="Phobius"/>
    </source>
</evidence>
<dbReference type="Pfam" id="PF07690">
    <property type="entry name" value="MFS_1"/>
    <property type="match status" value="1"/>
</dbReference>
<feature type="domain" description="Major facilitator superfamily (MFS) profile" evidence="7">
    <location>
        <begin position="1"/>
        <end position="379"/>
    </location>
</feature>
<organism evidence="8 9">
    <name type="scientific">Candidatus Fimiplasma intestinipullorum</name>
    <dbReference type="NCBI Taxonomy" id="2840825"/>
    <lineage>
        <taxon>Bacteria</taxon>
        <taxon>Bacillati</taxon>
        <taxon>Bacillota</taxon>
        <taxon>Clostridia</taxon>
        <taxon>Eubacteriales</taxon>
        <taxon>Candidatus Fimiplasma</taxon>
    </lineage>
</organism>
<dbReference type="CDD" id="cd06174">
    <property type="entry name" value="MFS"/>
    <property type="match status" value="1"/>
</dbReference>
<dbReference type="PANTHER" id="PTHR23530">
    <property type="entry name" value="TRANSPORT PROTEIN-RELATED"/>
    <property type="match status" value="1"/>
</dbReference>
<evidence type="ECO:0000256" key="2">
    <source>
        <dbReference type="ARBA" id="ARBA00022448"/>
    </source>
</evidence>
<dbReference type="GO" id="GO:0005886">
    <property type="term" value="C:plasma membrane"/>
    <property type="evidence" value="ECO:0007669"/>
    <property type="project" value="UniProtKB-SubCell"/>
</dbReference>
<name>A0A9D1HSK6_9FIRM</name>
<dbReference type="SUPFAM" id="SSF103473">
    <property type="entry name" value="MFS general substrate transporter"/>
    <property type="match status" value="1"/>
</dbReference>
<gene>
    <name evidence="8" type="ORF">IAD15_12065</name>
</gene>
<feature type="transmembrane region" description="Helical" evidence="6">
    <location>
        <begin position="7"/>
        <end position="27"/>
    </location>
</feature>
<evidence type="ECO:0000259" key="7">
    <source>
        <dbReference type="PROSITE" id="PS50850"/>
    </source>
</evidence>
<feature type="transmembrane region" description="Helical" evidence="6">
    <location>
        <begin position="240"/>
        <end position="259"/>
    </location>
</feature>
<dbReference type="PROSITE" id="PS50850">
    <property type="entry name" value="MFS"/>
    <property type="match status" value="1"/>
</dbReference>
<dbReference type="Gene3D" id="1.20.1250.20">
    <property type="entry name" value="MFS general substrate transporter like domains"/>
    <property type="match status" value="1"/>
</dbReference>
<evidence type="ECO:0000313" key="9">
    <source>
        <dbReference type="Proteomes" id="UP000824175"/>
    </source>
</evidence>
<dbReference type="GO" id="GO:0022857">
    <property type="term" value="F:transmembrane transporter activity"/>
    <property type="evidence" value="ECO:0007669"/>
    <property type="project" value="InterPro"/>
</dbReference>
<keyword evidence="3 6" id="KW-0812">Transmembrane</keyword>
<evidence type="ECO:0000256" key="3">
    <source>
        <dbReference type="ARBA" id="ARBA00022692"/>
    </source>
</evidence>
<feature type="transmembrane region" description="Helical" evidence="6">
    <location>
        <begin position="355"/>
        <end position="376"/>
    </location>
</feature>
<feature type="transmembrane region" description="Helical" evidence="6">
    <location>
        <begin position="128"/>
        <end position="149"/>
    </location>
</feature>
<evidence type="ECO:0000256" key="1">
    <source>
        <dbReference type="ARBA" id="ARBA00004651"/>
    </source>
</evidence>
<comment type="caution">
    <text evidence="8">The sequence shown here is derived from an EMBL/GenBank/DDBJ whole genome shotgun (WGS) entry which is preliminary data.</text>
</comment>
<feature type="transmembrane region" description="Helical" evidence="6">
    <location>
        <begin position="33"/>
        <end position="56"/>
    </location>
</feature>
<feature type="transmembrane region" description="Helical" evidence="6">
    <location>
        <begin position="155"/>
        <end position="174"/>
    </location>
</feature>
<proteinExistence type="predicted"/>
<feature type="transmembrane region" description="Helical" evidence="6">
    <location>
        <begin position="266"/>
        <end position="285"/>
    </location>
</feature>
<keyword evidence="5 6" id="KW-0472">Membrane</keyword>
<feature type="transmembrane region" description="Helical" evidence="6">
    <location>
        <begin position="291"/>
        <end position="310"/>
    </location>
</feature>
<evidence type="ECO:0000256" key="4">
    <source>
        <dbReference type="ARBA" id="ARBA00022989"/>
    </source>
</evidence>
<dbReference type="InterPro" id="IPR053160">
    <property type="entry name" value="MFS_DHA3_Transporter"/>
</dbReference>
<dbReference type="PANTHER" id="PTHR23530:SF1">
    <property type="entry name" value="PERMEASE, MAJOR FACILITATOR SUPERFAMILY-RELATED"/>
    <property type="match status" value="1"/>
</dbReference>